<dbReference type="Proteomes" id="UP001444071">
    <property type="component" value="Unassembled WGS sequence"/>
</dbReference>
<name>A0ABV0W464_9TELE</name>
<organism evidence="1 2">
    <name type="scientific">Xenotaenia resolanae</name>
    <dbReference type="NCBI Taxonomy" id="208358"/>
    <lineage>
        <taxon>Eukaryota</taxon>
        <taxon>Metazoa</taxon>
        <taxon>Chordata</taxon>
        <taxon>Craniata</taxon>
        <taxon>Vertebrata</taxon>
        <taxon>Euteleostomi</taxon>
        <taxon>Actinopterygii</taxon>
        <taxon>Neopterygii</taxon>
        <taxon>Teleostei</taxon>
        <taxon>Neoteleostei</taxon>
        <taxon>Acanthomorphata</taxon>
        <taxon>Ovalentaria</taxon>
        <taxon>Atherinomorphae</taxon>
        <taxon>Cyprinodontiformes</taxon>
        <taxon>Goodeidae</taxon>
        <taxon>Xenotaenia</taxon>
    </lineage>
</organism>
<reference evidence="1 2" key="1">
    <citation type="submission" date="2021-06" db="EMBL/GenBank/DDBJ databases">
        <authorList>
            <person name="Palmer J.M."/>
        </authorList>
    </citation>
    <scope>NUCLEOTIDE SEQUENCE [LARGE SCALE GENOMIC DNA]</scope>
    <source>
        <strain evidence="1 2">XR_2019</strain>
        <tissue evidence="1">Muscle</tissue>
    </source>
</reference>
<keyword evidence="2" id="KW-1185">Reference proteome</keyword>
<dbReference type="EMBL" id="JAHRIM010023870">
    <property type="protein sequence ID" value="MEQ2263768.1"/>
    <property type="molecule type" value="Genomic_DNA"/>
</dbReference>
<evidence type="ECO:0000313" key="2">
    <source>
        <dbReference type="Proteomes" id="UP001444071"/>
    </source>
</evidence>
<gene>
    <name evidence="1" type="ORF">XENORESO_012418</name>
</gene>
<proteinExistence type="predicted"/>
<comment type="caution">
    <text evidence="1">The sequence shown here is derived from an EMBL/GenBank/DDBJ whole genome shotgun (WGS) entry which is preliminary data.</text>
</comment>
<evidence type="ECO:0000313" key="1">
    <source>
        <dbReference type="EMBL" id="MEQ2263768.1"/>
    </source>
</evidence>
<accession>A0ABV0W464</accession>
<sequence>MGNSQILEDDIEFSGKRKKTECVISSEVRDDTGMENSGMCLELESNMDEEEEWEDERWTKDSLASSSCKSFVPNQQRKSYDVQNVKPFLKVTKNMKNVKVQDFFPDKKLFLLYVSSQ</sequence>
<protein>
    <submittedName>
        <fullName evidence="1">Uncharacterized protein</fullName>
    </submittedName>
</protein>